<feature type="domain" description="Reverse transcriptase" evidence="1">
    <location>
        <begin position="32"/>
        <end position="144"/>
    </location>
</feature>
<keyword evidence="2" id="KW-0378">Hydrolase</keyword>
<reference evidence="2 3" key="1">
    <citation type="submission" date="2019-08" db="EMBL/GenBank/DDBJ databases">
        <title>Draft genome sequences of two oriental melons (Cucumis melo L. var makuwa).</title>
        <authorList>
            <person name="Kwon S.-Y."/>
        </authorList>
    </citation>
    <scope>NUCLEOTIDE SEQUENCE [LARGE SCALE GENOMIC DNA]</scope>
    <source>
        <strain evidence="3">cv. Chang Bougi</strain>
        <tissue evidence="2">Leaf</tissue>
    </source>
</reference>
<sequence length="181" mass="20096">MIANCISSVQYSFLSMANQGAESNHPEAFDKVISPFIFVLAMDYLSHLITDLEGKGKIGGVKFGPKLNLTHILFADDILIFVEDNEEYISNLKMALLLLESSSGLNINLNKSTIFPINVPVNRANIIAESWGLRKDILPTSYLGMPLGGNLSFLNFWDNILQKIQKKLSSWFSSPKVAESL</sequence>
<protein>
    <submittedName>
        <fullName evidence="2">Subtilisin-like protease SBT5.3</fullName>
    </submittedName>
</protein>
<dbReference type="AlphaFoldDB" id="A0A5D3D790"/>
<dbReference type="InterPro" id="IPR043502">
    <property type="entry name" value="DNA/RNA_pol_sf"/>
</dbReference>
<dbReference type="PANTHER" id="PTHR33116:SF85">
    <property type="entry name" value="REVERSE TRANSCRIPTASE ZINC-BINDING DOMAIN-CONTAINING PROTEIN"/>
    <property type="match status" value="1"/>
</dbReference>
<keyword evidence="2" id="KW-0645">Protease</keyword>
<dbReference type="PANTHER" id="PTHR33116">
    <property type="entry name" value="REVERSE TRANSCRIPTASE ZINC-BINDING DOMAIN-CONTAINING PROTEIN-RELATED-RELATED"/>
    <property type="match status" value="1"/>
</dbReference>
<proteinExistence type="predicted"/>
<accession>A0A5D3D790</accession>
<comment type="caution">
    <text evidence="2">The sequence shown here is derived from an EMBL/GenBank/DDBJ whole genome shotgun (WGS) entry which is preliminary data.</text>
</comment>
<evidence type="ECO:0000313" key="2">
    <source>
        <dbReference type="EMBL" id="TYK19385.1"/>
    </source>
</evidence>
<dbReference type="InterPro" id="IPR000477">
    <property type="entry name" value="RT_dom"/>
</dbReference>
<dbReference type="GO" id="GO:0006508">
    <property type="term" value="P:proteolysis"/>
    <property type="evidence" value="ECO:0007669"/>
    <property type="project" value="UniProtKB-KW"/>
</dbReference>
<dbReference type="SUPFAM" id="SSF56672">
    <property type="entry name" value="DNA/RNA polymerases"/>
    <property type="match status" value="1"/>
</dbReference>
<name>A0A5D3D790_CUCMM</name>
<dbReference type="EMBL" id="SSTD01006964">
    <property type="protein sequence ID" value="TYK19385.1"/>
    <property type="molecule type" value="Genomic_DNA"/>
</dbReference>
<dbReference type="Pfam" id="PF00078">
    <property type="entry name" value="RVT_1"/>
    <property type="match status" value="1"/>
</dbReference>
<evidence type="ECO:0000259" key="1">
    <source>
        <dbReference type="Pfam" id="PF00078"/>
    </source>
</evidence>
<organism evidence="2 3">
    <name type="scientific">Cucumis melo var. makuwa</name>
    <name type="common">Oriental melon</name>
    <dbReference type="NCBI Taxonomy" id="1194695"/>
    <lineage>
        <taxon>Eukaryota</taxon>
        <taxon>Viridiplantae</taxon>
        <taxon>Streptophyta</taxon>
        <taxon>Embryophyta</taxon>
        <taxon>Tracheophyta</taxon>
        <taxon>Spermatophyta</taxon>
        <taxon>Magnoliopsida</taxon>
        <taxon>eudicotyledons</taxon>
        <taxon>Gunneridae</taxon>
        <taxon>Pentapetalae</taxon>
        <taxon>rosids</taxon>
        <taxon>fabids</taxon>
        <taxon>Cucurbitales</taxon>
        <taxon>Cucurbitaceae</taxon>
        <taxon>Benincaseae</taxon>
        <taxon>Cucumis</taxon>
    </lineage>
</organism>
<dbReference type="Proteomes" id="UP000321947">
    <property type="component" value="Unassembled WGS sequence"/>
</dbReference>
<gene>
    <name evidence="2" type="ORF">E5676_scaffold443G00160</name>
</gene>
<dbReference type="GO" id="GO:0008233">
    <property type="term" value="F:peptidase activity"/>
    <property type="evidence" value="ECO:0007669"/>
    <property type="project" value="UniProtKB-KW"/>
</dbReference>
<evidence type="ECO:0000313" key="3">
    <source>
        <dbReference type="Proteomes" id="UP000321947"/>
    </source>
</evidence>